<comment type="caution">
    <text evidence="3">The sequence shown here is derived from an EMBL/GenBank/DDBJ whole genome shotgun (WGS) entry which is preliminary data.</text>
</comment>
<dbReference type="Gene3D" id="3.40.50.1820">
    <property type="entry name" value="alpha/beta hydrolase"/>
    <property type="match status" value="1"/>
</dbReference>
<proteinExistence type="inferred from homology"/>
<dbReference type="GO" id="GO:0016787">
    <property type="term" value="F:hydrolase activity"/>
    <property type="evidence" value="ECO:0007669"/>
    <property type="project" value="UniProtKB-KW"/>
</dbReference>
<organism evidence="3 4">
    <name type="scientific">Gemmobacter denitrificans</name>
    <dbReference type="NCBI Taxonomy" id="3123040"/>
    <lineage>
        <taxon>Bacteria</taxon>
        <taxon>Pseudomonadati</taxon>
        <taxon>Pseudomonadota</taxon>
        <taxon>Alphaproteobacteria</taxon>
        <taxon>Rhodobacterales</taxon>
        <taxon>Paracoccaceae</taxon>
        <taxon>Gemmobacter</taxon>
    </lineage>
</organism>
<dbReference type="InterPro" id="IPR012223">
    <property type="entry name" value="TEII"/>
</dbReference>
<name>A0ABU8BZ46_9RHOB</name>
<dbReference type="RefSeq" id="WP_335425012.1">
    <property type="nucleotide sequence ID" value="NZ_JBALHR010000015.1"/>
</dbReference>
<keyword evidence="3" id="KW-0378">Hydrolase</keyword>
<dbReference type="Proteomes" id="UP001431963">
    <property type="component" value="Unassembled WGS sequence"/>
</dbReference>
<sequence>MTSPWLIRVPKPGARTRLYAFPYAGGNAAAFLPWSARLGSGVELSVISLPGRGPRRLEPPLRDMRQAALQIAAAISADGASDFAFFGHSMGAVLALEVARICTLMHLRLPRLMVASGCRWPGALDREPLHDLPTPAFLDRLRDLGGTPEDVLAHDELMQIVLPALRADFAMLHDYVYRPGLALKPALHVFAGQQDSRVSADDLTGWQQESAAFGQVHWFEGGHFFLHQHETAVLATLSGLLAGTQPAPTLSDHTCN</sequence>
<evidence type="ECO:0000256" key="1">
    <source>
        <dbReference type="ARBA" id="ARBA00007169"/>
    </source>
</evidence>
<dbReference type="SUPFAM" id="SSF53474">
    <property type="entry name" value="alpha/beta-Hydrolases"/>
    <property type="match status" value="1"/>
</dbReference>
<feature type="domain" description="Thioesterase" evidence="2">
    <location>
        <begin position="17"/>
        <end position="238"/>
    </location>
</feature>
<protein>
    <submittedName>
        <fullName evidence="3">Alpha/beta fold hydrolase</fullName>
    </submittedName>
</protein>
<gene>
    <name evidence="3" type="ORF">V6590_17680</name>
</gene>
<dbReference type="PANTHER" id="PTHR11487">
    <property type="entry name" value="THIOESTERASE"/>
    <property type="match status" value="1"/>
</dbReference>
<dbReference type="InterPro" id="IPR029058">
    <property type="entry name" value="AB_hydrolase_fold"/>
</dbReference>
<dbReference type="EMBL" id="JBALHR010000015">
    <property type="protein sequence ID" value="MEH7829985.1"/>
    <property type="molecule type" value="Genomic_DNA"/>
</dbReference>
<dbReference type="PANTHER" id="PTHR11487:SF0">
    <property type="entry name" value="S-ACYL FATTY ACID SYNTHASE THIOESTERASE, MEDIUM CHAIN"/>
    <property type="match status" value="1"/>
</dbReference>
<dbReference type="InterPro" id="IPR001031">
    <property type="entry name" value="Thioesterase"/>
</dbReference>
<accession>A0ABU8BZ46</accession>
<dbReference type="Pfam" id="PF00975">
    <property type="entry name" value="Thioesterase"/>
    <property type="match status" value="1"/>
</dbReference>
<evidence type="ECO:0000259" key="2">
    <source>
        <dbReference type="Pfam" id="PF00975"/>
    </source>
</evidence>
<evidence type="ECO:0000313" key="4">
    <source>
        <dbReference type="Proteomes" id="UP001431963"/>
    </source>
</evidence>
<comment type="similarity">
    <text evidence="1">Belongs to the thioesterase family.</text>
</comment>
<reference evidence="3" key="1">
    <citation type="submission" date="2024-02" db="EMBL/GenBank/DDBJ databases">
        <title>Genome sequences of strain Gemmobacter sp. JM10B15.</title>
        <authorList>
            <person name="Zhang M."/>
        </authorList>
    </citation>
    <scope>NUCLEOTIDE SEQUENCE</scope>
    <source>
        <strain evidence="3">JM10B15</strain>
    </source>
</reference>
<keyword evidence="4" id="KW-1185">Reference proteome</keyword>
<evidence type="ECO:0000313" key="3">
    <source>
        <dbReference type="EMBL" id="MEH7829985.1"/>
    </source>
</evidence>